<dbReference type="EMBL" id="CP139965">
    <property type="protein sequence ID" value="WQD79282.1"/>
    <property type="molecule type" value="Genomic_DNA"/>
</dbReference>
<dbReference type="Proteomes" id="UP001325479">
    <property type="component" value="Chromosome"/>
</dbReference>
<dbReference type="RefSeq" id="WP_114811691.1">
    <property type="nucleotide sequence ID" value="NZ_CP139965.1"/>
</dbReference>
<evidence type="ECO:0000313" key="1">
    <source>
        <dbReference type="EMBL" id="WQD79282.1"/>
    </source>
</evidence>
<reference evidence="1 2" key="1">
    <citation type="submission" date="2023-12" db="EMBL/GenBank/DDBJ databases">
        <title>Genome sequencing and assembly of bacterial species from a model synthetic community.</title>
        <authorList>
            <person name="Hogle S.L."/>
        </authorList>
    </citation>
    <scope>NUCLEOTIDE SEQUENCE [LARGE SCALE GENOMIC DNA]</scope>
    <source>
        <strain evidence="1 2">HAMBI 2494</strain>
    </source>
</reference>
<proteinExistence type="predicted"/>
<sequence>MAYSLADSGRYADWQAIEGILCTRYGLLETRRLLADRFIRSELNRRCTAASRGRGGREGLNG</sequence>
<evidence type="ECO:0000313" key="2">
    <source>
        <dbReference type="Proteomes" id="UP001325479"/>
    </source>
</evidence>
<keyword evidence="2" id="KW-1185">Reference proteome</keyword>
<accession>A0ABZ0WPI7</accession>
<gene>
    <name evidence="1" type="ORF">U0042_06145</name>
</gene>
<organism evidence="1 2">
    <name type="scientific">Paraburkholderia kururiensis</name>
    <dbReference type="NCBI Taxonomy" id="984307"/>
    <lineage>
        <taxon>Bacteria</taxon>
        <taxon>Pseudomonadati</taxon>
        <taxon>Pseudomonadota</taxon>
        <taxon>Betaproteobacteria</taxon>
        <taxon>Burkholderiales</taxon>
        <taxon>Burkholderiaceae</taxon>
        <taxon>Paraburkholderia</taxon>
    </lineage>
</organism>
<name>A0ABZ0WPI7_9BURK</name>
<protein>
    <submittedName>
        <fullName evidence="1">Uncharacterized protein</fullName>
    </submittedName>
</protein>